<reference evidence="1 2" key="1">
    <citation type="submission" date="2016-10" db="EMBL/GenBank/DDBJ databases">
        <authorList>
            <person name="de Groot N.N."/>
        </authorList>
    </citation>
    <scope>NUCLEOTIDE SEQUENCE [LARGE SCALE GENOMIC DNA]</scope>
    <source>
        <strain evidence="1 2">DSM 23413</strain>
    </source>
</reference>
<keyword evidence="2" id="KW-1185">Reference proteome</keyword>
<dbReference type="RefSeq" id="WP_104008984.1">
    <property type="nucleotide sequence ID" value="NZ_FNVD01000017.1"/>
</dbReference>
<name>A0A1H5YE66_9RHOB</name>
<proteinExistence type="predicted"/>
<gene>
    <name evidence="1" type="ORF">SAMN05421751_11735</name>
</gene>
<dbReference type="PANTHER" id="PTHR41247:SF1">
    <property type="entry name" value="HTH-TYPE TRANSCRIPTIONAL REPRESSOR YCNK"/>
    <property type="match status" value="1"/>
</dbReference>
<accession>A0A1H5YE66</accession>
<dbReference type="PANTHER" id="PTHR41247">
    <property type="entry name" value="HTH-TYPE TRANSCRIPTIONAL REPRESSOR YCNK"/>
    <property type="match status" value="1"/>
</dbReference>
<dbReference type="Gene3D" id="3.30.70.2050">
    <property type="match status" value="1"/>
</dbReference>
<dbReference type="AlphaFoldDB" id="A0A1H5YE66"/>
<dbReference type="OrthoDB" id="7354657at2"/>
<dbReference type="PROSITE" id="PS51257">
    <property type="entry name" value="PROKAR_LIPOPROTEIN"/>
    <property type="match status" value="1"/>
</dbReference>
<dbReference type="SUPFAM" id="SSF160387">
    <property type="entry name" value="NosL/MerB-like"/>
    <property type="match status" value="1"/>
</dbReference>
<dbReference type="Proteomes" id="UP000236742">
    <property type="component" value="Unassembled WGS sequence"/>
</dbReference>
<evidence type="ECO:0000313" key="2">
    <source>
        <dbReference type="Proteomes" id="UP000236742"/>
    </source>
</evidence>
<dbReference type="Pfam" id="PF05573">
    <property type="entry name" value="NosL"/>
    <property type="match status" value="1"/>
</dbReference>
<sequence>MKPVLILAALLVVAACKDEQAAIPQPVAMTEDALGFYCQMALGEHDGPKGQVHLEGALAPLFFAQVRDAIAYARMPEQEAEIAAIYVSDMSHAPSWQNPGADNWVLAADAFFVLGSDATGGMGAEEIVPFSVRADAEGFAAKHGGRVVRLAEIPDAAVLAPVADQGADPDEDNYLDRLKAVSHKGNG</sequence>
<dbReference type="EMBL" id="FNVD01000017">
    <property type="protein sequence ID" value="SEG22343.1"/>
    <property type="molecule type" value="Genomic_DNA"/>
</dbReference>
<dbReference type="InterPro" id="IPR008719">
    <property type="entry name" value="N2O_reductase_NosL"/>
</dbReference>
<dbReference type="Gene3D" id="3.30.70.2060">
    <property type="match status" value="1"/>
</dbReference>
<evidence type="ECO:0000313" key="1">
    <source>
        <dbReference type="EMBL" id="SEG22343.1"/>
    </source>
</evidence>
<organism evidence="1 2">
    <name type="scientific">Jhaorihella thermophila</name>
    <dbReference type="NCBI Taxonomy" id="488547"/>
    <lineage>
        <taxon>Bacteria</taxon>
        <taxon>Pseudomonadati</taxon>
        <taxon>Pseudomonadota</taxon>
        <taxon>Alphaproteobacteria</taxon>
        <taxon>Rhodobacterales</taxon>
        <taxon>Paracoccaceae</taxon>
        <taxon>Jhaorihella</taxon>
    </lineage>
</organism>
<protein>
    <submittedName>
        <fullName evidence="1">Copper chaperone NosL</fullName>
    </submittedName>
</protein>